<comment type="caution">
    <text evidence="1">The sequence shown here is derived from an EMBL/GenBank/DDBJ whole genome shotgun (WGS) entry which is preliminary data.</text>
</comment>
<evidence type="ECO:0000313" key="1">
    <source>
        <dbReference type="EMBL" id="MFD1661288.1"/>
    </source>
</evidence>
<keyword evidence="2" id="KW-1185">Reference proteome</keyword>
<gene>
    <name evidence="1" type="ORF">ACFSL4_24540</name>
</gene>
<sequence length="78" mass="8801">MTRLARHRRLALSLTVWWLLITLALWLLGQALDQPAAPTACAASAGLLVAVGEAGDWLRRRWSAYLIERRSRSSSSWR</sequence>
<accession>A0ABW4IYD9</accession>
<dbReference type="EMBL" id="JBHUDX010000072">
    <property type="protein sequence ID" value="MFD1661288.1"/>
    <property type="molecule type" value="Genomic_DNA"/>
</dbReference>
<reference evidence="2" key="1">
    <citation type="journal article" date="2019" name="Int. J. Syst. Evol. Microbiol.">
        <title>The Global Catalogue of Microorganisms (GCM) 10K type strain sequencing project: providing services to taxonomists for standard genome sequencing and annotation.</title>
        <authorList>
            <consortium name="The Broad Institute Genomics Platform"/>
            <consortium name="The Broad Institute Genome Sequencing Center for Infectious Disease"/>
            <person name="Wu L."/>
            <person name="Ma J."/>
        </authorList>
    </citation>
    <scope>NUCLEOTIDE SEQUENCE [LARGE SCALE GENOMIC DNA]</scope>
    <source>
        <strain evidence="2">CGMCC 1.12470</strain>
    </source>
</reference>
<proteinExistence type="predicted"/>
<protein>
    <submittedName>
        <fullName evidence="1">Uncharacterized protein</fullName>
    </submittedName>
</protein>
<evidence type="ECO:0000313" key="2">
    <source>
        <dbReference type="Proteomes" id="UP001597261"/>
    </source>
</evidence>
<dbReference type="Proteomes" id="UP001597261">
    <property type="component" value="Unassembled WGS sequence"/>
</dbReference>
<name>A0ABW4IYD9_9ACTN</name>
<organism evidence="1 2">
    <name type="scientific">Streptomyces caeni</name>
    <dbReference type="NCBI Taxonomy" id="2307231"/>
    <lineage>
        <taxon>Bacteria</taxon>
        <taxon>Bacillati</taxon>
        <taxon>Actinomycetota</taxon>
        <taxon>Actinomycetes</taxon>
        <taxon>Kitasatosporales</taxon>
        <taxon>Streptomycetaceae</taxon>
        <taxon>Streptomyces</taxon>
    </lineage>
</organism>
<dbReference type="RefSeq" id="WP_381086902.1">
    <property type="nucleotide sequence ID" value="NZ_JBHUDX010000072.1"/>
</dbReference>